<dbReference type="GO" id="GO:0005509">
    <property type="term" value="F:calcium ion binding"/>
    <property type="evidence" value="ECO:0007669"/>
    <property type="project" value="InterPro"/>
</dbReference>
<evidence type="ECO:0000256" key="4">
    <source>
        <dbReference type="ARBA" id="ARBA00022946"/>
    </source>
</evidence>
<comment type="caution">
    <text evidence="8">The sequence shown here is derived from an EMBL/GenBank/DDBJ whole genome shotgun (WGS) entry which is preliminary data.</text>
</comment>
<sequence>MKMAHLASLNGITETLPAIPKLPTIRRTRKTSKIIGFLGKSTSNFHEQPPLQTTRRMALAFASIALIGTSTNGISLAEDNGYWITDLLPVPSVENTEITNADTGTRSFVKKGLYVANLNTKNRMYRLKKYAFDLLAMADLIGPDTLNYVKKYLRLKSTVMYYDFDKIISAAATDDKQPLITLANRLFDSFEKVKKNSISESVFAENESLISDANNCKCFPFLLAARRCCKDA</sequence>
<evidence type="ECO:0000313" key="8">
    <source>
        <dbReference type="EMBL" id="KAH1032620.1"/>
    </source>
</evidence>
<proteinExistence type="inferred from homology"/>
<protein>
    <recommendedName>
        <fullName evidence="10">Photosynthetic NDH subunit of lumenal location 3, chloroplastic</fullName>
    </recommendedName>
</protein>
<evidence type="ECO:0000256" key="7">
    <source>
        <dbReference type="ARBA" id="ARBA00035649"/>
    </source>
</evidence>
<name>A0A9D3UA61_9ROSI</name>
<accession>A0A9D3UA61</accession>
<keyword evidence="5" id="KW-0793">Thylakoid</keyword>
<evidence type="ECO:0000256" key="5">
    <source>
        <dbReference type="ARBA" id="ARBA00023078"/>
    </source>
</evidence>
<dbReference type="InterPro" id="IPR023222">
    <property type="entry name" value="PsbQ-like_dom_sf"/>
</dbReference>
<evidence type="ECO:0000313" key="9">
    <source>
        <dbReference type="Proteomes" id="UP000828251"/>
    </source>
</evidence>
<comment type="similarity">
    <text evidence="7">Belongs to the PsbQ family.</text>
</comment>
<dbReference type="PANTHER" id="PTHR33399">
    <property type="entry name" value="OXYGEN-EVOLVING ENHANCER PROTEIN 3-1, CHLOROPLASTIC"/>
    <property type="match status" value="1"/>
</dbReference>
<keyword evidence="6" id="KW-0472">Membrane</keyword>
<evidence type="ECO:0000256" key="3">
    <source>
        <dbReference type="ARBA" id="ARBA00022640"/>
    </source>
</evidence>
<dbReference type="SUPFAM" id="SSF101112">
    <property type="entry name" value="Oxygen-evolving enhancer protein 3"/>
    <property type="match status" value="1"/>
</dbReference>
<dbReference type="InterPro" id="IPR008797">
    <property type="entry name" value="PSII_PsbQ"/>
</dbReference>
<dbReference type="PANTHER" id="PTHR33399:SF2">
    <property type="entry name" value="PHOTOSYNTHETIC NDH SUBUNIT OF LUMENAL LOCATION 3, CHLOROPLASTIC"/>
    <property type="match status" value="1"/>
</dbReference>
<evidence type="ECO:0000256" key="2">
    <source>
        <dbReference type="ARBA" id="ARBA00022528"/>
    </source>
</evidence>
<dbReference type="Proteomes" id="UP000828251">
    <property type="component" value="Unassembled WGS sequence"/>
</dbReference>
<dbReference type="Gene3D" id="1.20.120.290">
    <property type="entry name" value="Oxygen-evolving enhancer protein 3 (PsbQ), four-helix up-down bundle"/>
    <property type="match status" value="1"/>
</dbReference>
<dbReference type="GO" id="GO:0009654">
    <property type="term" value="C:photosystem II oxygen evolving complex"/>
    <property type="evidence" value="ECO:0007669"/>
    <property type="project" value="InterPro"/>
</dbReference>
<dbReference type="EMBL" id="JAIQCV010000013">
    <property type="protein sequence ID" value="KAH1032620.1"/>
    <property type="molecule type" value="Genomic_DNA"/>
</dbReference>
<keyword evidence="9" id="KW-1185">Reference proteome</keyword>
<gene>
    <name evidence="8" type="ORF">J1N35_044794</name>
</gene>
<dbReference type="GO" id="GO:0009535">
    <property type="term" value="C:chloroplast thylakoid membrane"/>
    <property type="evidence" value="ECO:0007669"/>
    <property type="project" value="UniProtKB-SubCell"/>
</dbReference>
<evidence type="ECO:0000256" key="1">
    <source>
        <dbReference type="ARBA" id="ARBA00004622"/>
    </source>
</evidence>
<keyword evidence="4" id="KW-0809">Transit peptide</keyword>
<organism evidence="8 9">
    <name type="scientific">Gossypium stocksii</name>
    <dbReference type="NCBI Taxonomy" id="47602"/>
    <lineage>
        <taxon>Eukaryota</taxon>
        <taxon>Viridiplantae</taxon>
        <taxon>Streptophyta</taxon>
        <taxon>Embryophyta</taxon>
        <taxon>Tracheophyta</taxon>
        <taxon>Spermatophyta</taxon>
        <taxon>Magnoliopsida</taxon>
        <taxon>eudicotyledons</taxon>
        <taxon>Gunneridae</taxon>
        <taxon>Pentapetalae</taxon>
        <taxon>rosids</taxon>
        <taxon>malvids</taxon>
        <taxon>Malvales</taxon>
        <taxon>Malvaceae</taxon>
        <taxon>Malvoideae</taxon>
        <taxon>Gossypium</taxon>
    </lineage>
</organism>
<keyword evidence="2" id="KW-0150">Chloroplast</keyword>
<comment type="subcellular location">
    <subcellularLocation>
        <location evidence="1">Plastid</location>
        <location evidence="1">Chloroplast thylakoid membrane</location>
        <topology evidence="1">Peripheral membrane protein</topology>
        <orientation evidence="1">Lumenal side</orientation>
    </subcellularLocation>
</comment>
<dbReference type="GO" id="GO:0019898">
    <property type="term" value="C:extrinsic component of membrane"/>
    <property type="evidence" value="ECO:0007669"/>
    <property type="project" value="InterPro"/>
</dbReference>
<dbReference type="Pfam" id="PF05757">
    <property type="entry name" value="PsbQ"/>
    <property type="match status" value="1"/>
</dbReference>
<dbReference type="GO" id="GO:0009767">
    <property type="term" value="P:photosynthetic electron transport chain"/>
    <property type="evidence" value="ECO:0007669"/>
    <property type="project" value="TreeGrafter"/>
</dbReference>
<keyword evidence="3" id="KW-0934">Plastid</keyword>
<reference evidence="8 9" key="1">
    <citation type="journal article" date="2021" name="Plant Biotechnol. J.">
        <title>Multi-omics assisted identification of the key and species-specific regulatory components of drought-tolerant mechanisms in Gossypium stocksii.</title>
        <authorList>
            <person name="Yu D."/>
            <person name="Ke L."/>
            <person name="Zhang D."/>
            <person name="Wu Y."/>
            <person name="Sun Y."/>
            <person name="Mei J."/>
            <person name="Sun J."/>
            <person name="Sun Y."/>
        </authorList>
    </citation>
    <scope>NUCLEOTIDE SEQUENCE [LARGE SCALE GENOMIC DNA]</scope>
    <source>
        <strain evidence="9">cv. E1</strain>
        <tissue evidence="8">Leaf</tissue>
    </source>
</reference>
<dbReference type="InterPro" id="IPR054099">
    <property type="entry name" value="PSII_PsbQ_pln"/>
</dbReference>
<dbReference type="OrthoDB" id="783722at2759"/>
<evidence type="ECO:0000256" key="6">
    <source>
        <dbReference type="ARBA" id="ARBA00023136"/>
    </source>
</evidence>
<dbReference type="AlphaFoldDB" id="A0A9D3UA61"/>
<evidence type="ECO:0008006" key="10">
    <source>
        <dbReference type="Google" id="ProtNLM"/>
    </source>
</evidence>